<proteinExistence type="predicted"/>
<evidence type="ECO:0000259" key="1">
    <source>
        <dbReference type="Pfam" id="PF25205"/>
    </source>
</evidence>
<feature type="domain" description="DUF7835" evidence="1">
    <location>
        <begin position="10"/>
        <end position="65"/>
    </location>
</feature>
<keyword evidence="3" id="KW-1185">Reference proteome</keyword>
<name>A0A1H8QV27_9EURY</name>
<protein>
    <recommendedName>
        <fullName evidence="1">DUF7835 domain-containing protein</fullName>
    </recommendedName>
</protein>
<reference evidence="3" key="1">
    <citation type="submission" date="2016-10" db="EMBL/GenBank/DDBJ databases">
        <authorList>
            <person name="Varghese N."/>
            <person name="Submissions S."/>
        </authorList>
    </citation>
    <scope>NUCLEOTIDE SEQUENCE [LARGE SCALE GENOMIC DNA]</scope>
    <source>
        <strain evidence="3">CGMCC 1.10121</strain>
    </source>
</reference>
<gene>
    <name evidence="2" type="ORF">SAMN04487948_103321</name>
</gene>
<dbReference type="InterPro" id="IPR057157">
    <property type="entry name" value="DUF7835"/>
</dbReference>
<sequence>MTGMPADVDEEYQREHCDVCGDETPHDVTMEIQETHTDAPREENQKFAKSPCRVITCKRCGNESRTLQR</sequence>
<dbReference type="Pfam" id="PF25205">
    <property type="entry name" value="DUF7835"/>
    <property type="match status" value="1"/>
</dbReference>
<dbReference type="AlphaFoldDB" id="A0A1H8QV27"/>
<organism evidence="2 3">
    <name type="scientific">Halogranum amylolyticum</name>
    <dbReference type="NCBI Taxonomy" id="660520"/>
    <lineage>
        <taxon>Archaea</taxon>
        <taxon>Methanobacteriati</taxon>
        <taxon>Methanobacteriota</taxon>
        <taxon>Stenosarchaea group</taxon>
        <taxon>Halobacteria</taxon>
        <taxon>Halobacteriales</taxon>
        <taxon>Haloferacaceae</taxon>
    </lineage>
</organism>
<accession>A0A1H8QV27</accession>
<dbReference type="Proteomes" id="UP000199126">
    <property type="component" value="Unassembled WGS sequence"/>
</dbReference>
<evidence type="ECO:0000313" key="2">
    <source>
        <dbReference type="EMBL" id="SEO57896.1"/>
    </source>
</evidence>
<evidence type="ECO:0000313" key="3">
    <source>
        <dbReference type="Proteomes" id="UP000199126"/>
    </source>
</evidence>
<dbReference type="EMBL" id="FODV01000003">
    <property type="protein sequence ID" value="SEO57896.1"/>
    <property type="molecule type" value="Genomic_DNA"/>
</dbReference>